<dbReference type="Proteomes" id="UP001500449">
    <property type="component" value="Unassembled WGS sequence"/>
</dbReference>
<reference evidence="3 4" key="1">
    <citation type="journal article" date="2019" name="Int. J. Syst. Evol. Microbiol.">
        <title>The Global Catalogue of Microorganisms (GCM) 10K type strain sequencing project: providing services to taxonomists for standard genome sequencing and annotation.</title>
        <authorList>
            <consortium name="The Broad Institute Genomics Platform"/>
            <consortium name="The Broad Institute Genome Sequencing Center for Infectious Disease"/>
            <person name="Wu L."/>
            <person name="Ma J."/>
        </authorList>
    </citation>
    <scope>NUCLEOTIDE SEQUENCE [LARGE SCALE GENOMIC DNA]</scope>
    <source>
        <strain evidence="3 4">JCM 16009</strain>
    </source>
</reference>
<proteinExistence type="predicted"/>
<keyword evidence="4" id="KW-1185">Reference proteome</keyword>
<dbReference type="EMBL" id="BAAAQK010000003">
    <property type="protein sequence ID" value="GAA1834499.1"/>
    <property type="molecule type" value="Genomic_DNA"/>
</dbReference>
<keyword evidence="2" id="KW-1133">Transmembrane helix</keyword>
<organism evidence="3 4">
    <name type="scientific">Pseudonocardia ailaonensis</name>
    <dbReference type="NCBI Taxonomy" id="367279"/>
    <lineage>
        <taxon>Bacteria</taxon>
        <taxon>Bacillati</taxon>
        <taxon>Actinomycetota</taxon>
        <taxon>Actinomycetes</taxon>
        <taxon>Pseudonocardiales</taxon>
        <taxon>Pseudonocardiaceae</taxon>
        <taxon>Pseudonocardia</taxon>
    </lineage>
</organism>
<feature type="transmembrane region" description="Helical" evidence="2">
    <location>
        <begin position="125"/>
        <end position="147"/>
    </location>
</feature>
<keyword evidence="2" id="KW-0812">Transmembrane</keyword>
<feature type="transmembrane region" description="Helical" evidence="2">
    <location>
        <begin position="154"/>
        <end position="174"/>
    </location>
</feature>
<feature type="transmembrane region" description="Helical" evidence="2">
    <location>
        <begin position="186"/>
        <end position="207"/>
    </location>
</feature>
<sequence length="216" mass="22391">MSAPFEIDNTVRPTVRMPRVDKARPYRSEAAPAQVFSADERGPADEYRADGYRADEYRARDFRTTSLGNGDQTPRPTFDAQRLWTGGLATAAVAALVGLVGTLVLRVAFQFAPAAHLATFGTQQTAVLCAVAAGAALVATGIAHLLMVSTPRPLAYLGWIVGLVTAAATVIPLVNTTAITLGLAQGALHLVIGLAIGTLVGGAAASATRVGARALR</sequence>
<dbReference type="RefSeq" id="WP_344412970.1">
    <property type="nucleotide sequence ID" value="NZ_BAAAQK010000003.1"/>
</dbReference>
<feature type="compositionally biased region" description="Basic and acidic residues" evidence="1">
    <location>
        <begin position="18"/>
        <end position="27"/>
    </location>
</feature>
<feature type="transmembrane region" description="Helical" evidence="2">
    <location>
        <begin position="83"/>
        <end position="105"/>
    </location>
</feature>
<feature type="region of interest" description="Disordered" evidence="1">
    <location>
        <begin position="18"/>
        <end position="40"/>
    </location>
</feature>
<keyword evidence="2" id="KW-0472">Membrane</keyword>
<evidence type="ECO:0000256" key="1">
    <source>
        <dbReference type="SAM" id="MobiDB-lite"/>
    </source>
</evidence>
<accession>A0ABN2MQE6</accession>
<protein>
    <submittedName>
        <fullName evidence="3">Uncharacterized protein</fullName>
    </submittedName>
</protein>
<comment type="caution">
    <text evidence="3">The sequence shown here is derived from an EMBL/GenBank/DDBJ whole genome shotgun (WGS) entry which is preliminary data.</text>
</comment>
<name>A0ABN2MQE6_9PSEU</name>
<gene>
    <name evidence="3" type="ORF">GCM10009836_10940</name>
</gene>
<evidence type="ECO:0000313" key="4">
    <source>
        <dbReference type="Proteomes" id="UP001500449"/>
    </source>
</evidence>
<evidence type="ECO:0000313" key="3">
    <source>
        <dbReference type="EMBL" id="GAA1834499.1"/>
    </source>
</evidence>
<evidence type="ECO:0000256" key="2">
    <source>
        <dbReference type="SAM" id="Phobius"/>
    </source>
</evidence>